<reference evidence="1" key="1">
    <citation type="journal article" date="2012" name="Nature">
        <title>The oyster genome reveals stress adaptation and complexity of shell formation.</title>
        <authorList>
            <person name="Zhang G."/>
            <person name="Fang X."/>
            <person name="Guo X."/>
            <person name="Li L."/>
            <person name="Luo R."/>
            <person name="Xu F."/>
            <person name="Yang P."/>
            <person name="Zhang L."/>
            <person name="Wang X."/>
            <person name="Qi H."/>
            <person name="Xiong Z."/>
            <person name="Que H."/>
            <person name="Xie Y."/>
            <person name="Holland P.W."/>
            <person name="Paps J."/>
            <person name="Zhu Y."/>
            <person name="Wu F."/>
            <person name="Chen Y."/>
            <person name="Wang J."/>
            <person name="Peng C."/>
            <person name="Meng J."/>
            <person name="Yang L."/>
            <person name="Liu J."/>
            <person name="Wen B."/>
            <person name="Zhang N."/>
            <person name="Huang Z."/>
            <person name="Zhu Q."/>
            <person name="Feng Y."/>
            <person name="Mount A."/>
            <person name="Hedgecock D."/>
            <person name="Xu Z."/>
            <person name="Liu Y."/>
            <person name="Domazet-Loso T."/>
            <person name="Du Y."/>
            <person name="Sun X."/>
            <person name="Zhang S."/>
            <person name="Liu B."/>
            <person name="Cheng P."/>
            <person name="Jiang X."/>
            <person name="Li J."/>
            <person name="Fan D."/>
            <person name="Wang W."/>
            <person name="Fu W."/>
            <person name="Wang T."/>
            <person name="Wang B."/>
            <person name="Zhang J."/>
            <person name="Peng Z."/>
            <person name="Li Y."/>
            <person name="Li N."/>
            <person name="Wang J."/>
            <person name="Chen M."/>
            <person name="He Y."/>
            <person name="Tan F."/>
            <person name="Song X."/>
            <person name="Zheng Q."/>
            <person name="Huang R."/>
            <person name="Yang H."/>
            <person name="Du X."/>
            <person name="Chen L."/>
            <person name="Yang M."/>
            <person name="Gaffney P.M."/>
            <person name="Wang S."/>
            <person name="Luo L."/>
            <person name="She Z."/>
            <person name="Ming Y."/>
            <person name="Huang W."/>
            <person name="Zhang S."/>
            <person name="Huang B."/>
            <person name="Zhang Y."/>
            <person name="Qu T."/>
            <person name="Ni P."/>
            <person name="Miao G."/>
            <person name="Wang J."/>
            <person name="Wang Q."/>
            <person name="Steinberg C.E."/>
            <person name="Wang H."/>
            <person name="Li N."/>
            <person name="Qian L."/>
            <person name="Zhang G."/>
            <person name="Li Y."/>
            <person name="Yang H."/>
            <person name="Liu X."/>
            <person name="Wang J."/>
            <person name="Yin Y."/>
            <person name="Wang J."/>
        </authorList>
    </citation>
    <scope>NUCLEOTIDE SEQUENCE [LARGE SCALE GENOMIC DNA]</scope>
    <source>
        <strain evidence="1">05x7-T-G4-1.051#20</strain>
    </source>
</reference>
<dbReference type="InParanoid" id="K1PTP8"/>
<accession>K1PTP8</accession>
<protein>
    <submittedName>
        <fullName evidence="1">Uncharacterized protein</fullName>
    </submittedName>
</protein>
<gene>
    <name evidence="1" type="ORF">CGI_10005957</name>
</gene>
<name>K1PTP8_MAGGI</name>
<dbReference type="AlphaFoldDB" id="K1PTP8"/>
<dbReference type="EMBL" id="JH817886">
    <property type="protein sequence ID" value="EKC27627.1"/>
    <property type="molecule type" value="Genomic_DNA"/>
</dbReference>
<dbReference type="HOGENOM" id="CLU_2529623_0_0_1"/>
<sequence length="84" mass="9480">MKIDIKEMTVETTTNALSTNSSKSSDPVEVSATTFLEQPKFETEFGNLEELIALAVGIYISIFAVVIIVILYRRHRELHDDSDF</sequence>
<evidence type="ECO:0000313" key="1">
    <source>
        <dbReference type="EMBL" id="EKC27627.1"/>
    </source>
</evidence>
<proteinExistence type="predicted"/>
<organism evidence="1">
    <name type="scientific">Magallana gigas</name>
    <name type="common">Pacific oyster</name>
    <name type="synonym">Crassostrea gigas</name>
    <dbReference type="NCBI Taxonomy" id="29159"/>
    <lineage>
        <taxon>Eukaryota</taxon>
        <taxon>Metazoa</taxon>
        <taxon>Spiralia</taxon>
        <taxon>Lophotrochozoa</taxon>
        <taxon>Mollusca</taxon>
        <taxon>Bivalvia</taxon>
        <taxon>Autobranchia</taxon>
        <taxon>Pteriomorphia</taxon>
        <taxon>Ostreida</taxon>
        <taxon>Ostreoidea</taxon>
        <taxon>Ostreidae</taxon>
        <taxon>Magallana</taxon>
    </lineage>
</organism>